<dbReference type="NCBIfam" id="TIGR00322">
    <property type="entry name" value="diphth2_R"/>
    <property type="match status" value="1"/>
</dbReference>
<evidence type="ECO:0000256" key="10">
    <source>
        <dbReference type="ARBA" id="ARBA00048403"/>
    </source>
</evidence>
<keyword evidence="8" id="KW-0408">Iron</keyword>
<gene>
    <name evidence="13" type="ORF">BZA70DRAFT_286059</name>
</gene>
<dbReference type="InterPro" id="IPR016435">
    <property type="entry name" value="DPH1/DPH2"/>
</dbReference>
<reference evidence="13 14" key="1">
    <citation type="submission" date="2024-03" db="EMBL/GenBank/DDBJ databases">
        <title>Genome-scale model development and genomic sequencing of the oleaginous clade Lipomyces.</title>
        <authorList>
            <consortium name="Lawrence Berkeley National Laboratory"/>
            <person name="Czajka J.J."/>
            <person name="Han Y."/>
            <person name="Kim J."/>
            <person name="Mondo S.J."/>
            <person name="Hofstad B.A."/>
            <person name="Robles A."/>
            <person name="Haridas S."/>
            <person name="Riley R."/>
            <person name="LaButti K."/>
            <person name="Pangilinan J."/>
            <person name="Andreopoulos W."/>
            <person name="Lipzen A."/>
            <person name="Yan J."/>
            <person name="Wang M."/>
            <person name="Ng V."/>
            <person name="Grigoriev I.V."/>
            <person name="Spatafora J.W."/>
            <person name="Magnuson J.K."/>
            <person name="Baker S.E."/>
            <person name="Pomraning K.R."/>
        </authorList>
    </citation>
    <scope>NUCLEOTIDE SEQUENCE [LARGE SCALE GENOMIC DNA]</scope>
    <source>
        <strain evidence="13 14">Phaff 52-87</strain>
    </source>
</reference>
<evidence type="ECO:0000256" key="11">
    <source>
        <dbReference type="PIRNR" id="PIRNR004967"/>
    </source>
</evidence>
<dbReference type="EC" id="2.5.1.108" evidence="3 11"/>
<dbReference type="GeneID" id="90039338"/>
<dbReference type="EMBL" id="JBBJBU010000018">
    <property type="protein sequence ID" value="KAK7202390.1"/>
    <property type="molecule type" value="Genomic_DNA"/>
</dbReference>
<evidence type="ECO:0000256" key="4">
    <source>
        <dbReference type="ARBA" id="ARBA00021915"/>
    </source>
</evidence>
<comment type="function">
    <text evidence="11">Catalyzes the first step of diphthamide biosynthesis, a post-translational modification of histidine which occurs in elongation factor 2.</text>
</comment>
<evidence type="ECO:0000313" key="14">
    <source>
        <dbReference type="Proteomes" id="UP001498771"/>
    </source>
</evidence>
<dbReference type="PANTHER" id="PTHR10762">
    <property type="entry name" value="DIPHTHAMIDE BIOSYNTHESIS PROTEIN"/>
    <property type="match status" value="1"/>
</dbReference>
<dbReference type="InterPro" id="IPR042264">
    <property type="entry name" value="DPH1/DPH2_2"/>
</dbReference>
<dbReference type="InterPro" id="IPR042265">
    <property type="entry name" value="DPH1/DPH2_3"/>
</dbReference>
<dbReference type="SFLD" id="SFLDS00032">
    <property type="entry name" value="Radical_SAM_3-amino-3-carboxyp"/>
    <property type="match status" value="1"/>
</dbReference>
<keyword evidence="6 11" id="KW-0949">S-adenosyl-L-methionine</keyword>
<dbReference type="Gene3D" id="3.40.50.11840">
    <property type="entry name" value="Diphthamide synthesis DPH1/DPH2 domain 1"/>
    <property type="match status" value="1"/>
</dbReference>
<keyword evidence="5 11" id="KW-0808">Transferase</keyword>
<protein>
    <recommendedName>
        <fullName evidence="4 11">2-(3-amino-3-carboxypropyl)histidine synthase subunit 1</fullName>
        <ecNumber evidence="3 11">2.5.1.108</ecNumber>
    </recommendedName>
</protein>
<sequence length="425" mass="47726">MPSLVNESPAPEKNIRRFVGRRSKAQGERGSSSVVPRIPKTPKAPLLNQIPQEILDNEELNAAIALLPSNYDFEIHKCVWNIKRYNYKRVALQMPEGLLIFACVVSDILERFCDVEVVIMGDVTYGACCIDDYTARALGCDLLIHYAHSCLIPVDVTQMRVLYVFVSITVDERHLIATLKENFPAQSRIALVGTIQFNGALHAARSALERDNDTSIYIEVPQISPLSRGELLGCTAPRIDGKSVNAIVYVGDGRFHLEAAMIQNPGLAAYRYDPYSRKFTKEKYEHEEMLNVRQDAISVARGAKRVAIVLGTLGRQGNYNTFEKIKRDLLDRNVEYTLILLSEIFPQKLAEFEHIDAFVQVACPRLSIDWGYAFAKPLLTPYEASIAFGDEKLWSSLVDTINGEGEGYRMNYYAKDGLGRTRAIP</sequence>
<keyword evidence="14" id="KW-1185">Reference proteome</keyword>
<dbReference type="RefSeq" id="XP_064765423.1">
    <property type="nucleotide sequence ID" value="XM_064913826.1"/>
</dbReference>
<dbReference type="PIRSF" id="PIRSF004967">
    <property type="entry name" value="DPH1"/>
    <property type="match status" value="1"/>
</dbReference>
<evidence type="ECO:0000256" key="8">
    <source>
        <dbReference type="ARBA" id="ARBA00023004"/>
    </source>
</evidence>
<dbReference type="Gene3D" id="3.40.50.11860">
    <property type="entry name" value="Diphthamide synthesis DPH1/DPH2 domain 3"/>
    <property type="match status" value="1"/>
</dbReference>
<name>A0ABR1EXQ3_9ASCO</name>
<dbReference type="SFLD" id="SFLDG01121">
    <property type="entry name" value="Diphthamide_biosynthesis"/>
    <property type="match status" value="1"/>
</dbReference>
<dbReference type="Pfam" id="PF01866">
    <property type="entry name" value="Diphthamide_syn"/>
    <property type="match status" value="1"/>
</dbReference>
<keyword evidence="7" id="KW-0479">Metal-binding</keyword>
<evidence type="ECO:0000256" key="9">
    <source>
        <dbReference type="ARBA" id="ARBA00023014"/>
    </source>
</evidence>
<evidence type="ECO:0000256" key="7">
    <source>
        <dbReference type="ARBA" id="ARBA00022723"/>
    </source>
</evidence>
<evidence type="ECO:0000256" key="12">
    <source>
        <dbReference type="SAM" id="MobiDB-lite"/>
    </source>
</evidence>
<comment type="similarity">
    <text evidence="2 11">Belongs to the DPH1/DPH2 family. DPH1 subfamily.</text>
</comment>
<evidence type="ECO:0000256" key="3">
    <source>
        <dbReference type="ARBA" id="ARBA00012221"/>
    </source>
</evidence>
<evidence type="ECO:0000256" key="1">
    <source>
        <dbReference type="ARBA" id="ARBA00005156"/>
    </source>
</evidence>
<feature type="region of interest" description="Disordered" evidence="12">
    <location>
        <begin position="1"/>
        <end position="38"/>
    </location>
</feature>
<dbReference type="PANTHER" id="PTHR10762:SF1">
    <property type="entry name" value="2-(3-AMINO-3-CARBOXYPROPYL)HISTIDINE SYNTHASE SUBUNIT 1"/>
    <property type="match status" value="1"/>
</dbReference>
<accession>A0ABR1EXQ3</accession>
<dbReference type="InterPro" id="IPR042263">
    <property type="entry name" value="DPH1/DPH2_1"/>
</dbReference>
<dbReference type="Proteomes" id="UP001498771">
    <property type="component" value="Unassembled WGS sequence"/>
</dbReference>
<comment type="cofactor">
    <cofactor evidence="11">
        <name>[4Fe-4S] cluster</name>
        <dbReference type="ChEBI" id="CHEBI:49883"/>
    </cofactor>
    <text evidence="11">Binds 1 [4Fe-4S] cluster per subunit. The cluster is coordinated with 3 cysteines and an exchangeable S-adenosyl-L-methionine.</text>
</comment>
<dbReference type="InterPro" id="IPR035435">
    <property type="entry name" value="DPH1/DPH2_euk_archaea"/>
</dbReference>
<evidence type="ECO:0000256" key="5">
    <source>
        <dbReference type="ARBA" id="ARBA00022679"/>
    </source>
</evidence>
<keyword evidence="9" id="KW-0411">Iron-sulfur</keyword>
<comment type="pathway">
    <text evidence="1 11">Protein modification; peptidyl-diphthamide biosynthesis.</text>
</comment>
<organism evidence="13 14">
    <name type="scientific">Myxozyma melibiosi</name>
    <dbReference type="NCBI Taxonomy" id="54550"/>
    <lineage>
        <taxon>Eukaryota</taxon>
        <taxon>Fungi</taxon>
        <taxon>Dikarya</taxon>
        <taxon>Ascomycota</taxon>
        <taxon>Saccharomycotina</taxon>
        <taxon>Lipomycetes</taxon>
        <taxon>Lipomycetales</taxon>
        <taxon>Lipomycetaceae</taxon>
        <taxon>Myxozyma</taxon>
    </lineage>
</organism>
<comment type="catalytic activity">
    <reaction evidence="10 11">
        <text>L-histidyl-[translation elongation factor 2] + S-adenosyl-L-methionine = 2-[(3S)-amino-3-carboxypropyl]-L-histidyl-[translation elongation factor 2] + S-methyl-5'-thioadenosine + H(+)</text>
        <dbReference type="Rhea" id="RHEA:36783"/>
        <dbReference type="Rhea" id="RHEA-COMP:9748"/>
        <dbReference type="Rhea" id="RHEA-COMP:9749"/>
        <dbReference type="ChEBI" id="CHEBI:15378"/>
        <dbReference type="ChEBI" id="CHEBI:17509"/>
        <dbReference type="ChEBI" id="CHEBI:29979"/>
        <dbReference type="ChEBI" id="CHEBI:59789"/>
        <dbReference type="ChEBI" id="CHEBI:73995"/>
        <dbReference type="EC" id="2.5.1.108"/>
    </reaction>
</comment>
<comment type="caution">
    <text evidence="13">The sequence shown here is derived from an EMBL/GenBank/DDBJ whole genome shotgun (WGS) entry which is preliminary data.</text>
</comment>
<evidence type="ECO:0000256" key="6">
    <source>
        <dbReference type="ARBA" id="ARBA00022691"/>
    </source>
</evidence>
<keyword evidence="11" id="KW-0004">4Fe-4S</keyword>
<dbReference type="Gene3D" id="3.40.50.11850">
    <property type="entry name" value="Diphthamide synthesis DPH1/DPH2 domain 2"/>
    <property type="match status" value="1"/>
</dbReference>
<evidence type="ECO:0000313" key="13">
    <source>
        <dbReference type="EMBL" id="KAK7202390.1"/>
    </source>
</evidence>
<proteinExistence type="inferred from homology"/>
<evidence type="ECO:0000256" key="2">
    <source>
        <dbReference type="ARBA" id="ARBA00010173"/>
    </source>
</evidence>